<feature type="transmembrane region" description="Helical" evidence="4">
    <location>
        <begin position="256"/>
        <end position="273"/>
    </location>
</feature>
<organism evidence="6 7">
    <name type="scientific">Haoranjiania flava</name>
    <dbReference type="NCBI Taxonomy" id="1856322"/>
    <lineage>
        <taxon>Bacteria</taxon>
        <taxon>Pseudomonadati</taxon>
        <taxon>Bacteroidota</taxon>
        <taxon>Chitinophagia</taxon>
        <taxon>Chitinophagales</taxon>
        <taxon>Chitinophagaceae</taxon>
        <taxon>Haoranjiania</taxon>
    </lineage>
</organism>
<proteinExistence type="predicted"/>
<dbReference type="Pfam" id="PF07690">
    <property type="entry name" value="MFS_1"/>
    <property type="match status" value="1"/>
</dbReference>
<feature type="transmembrane region" description="Helical" evidence="4">
    <location>
        <begin position="185"/>
        <end position="205"/>
    </location>
</feature>
<evidence type="ECO:0000313" key="6">
    <source>
        <dbReference type="EMBL" id="MCU7695028.1"/>
    </source>
</evidence>
<dbReference type="SUPFAM" id="SSF103473">
    <property type="entry name" value="MFS general substrate transporter"/>
    <property type="match status" value="1"/>
</dbReference>
<keyword evidence="2 4" id="KW-1133">Transmembrane helix</keyword>
<feature type="transmembrane region" description="Helical" evidence="4">
    <location>
        <begin position="379"/>
        <end position="397"/>
    </location>
</feature>
<name>A0AAE3IN35_9BACT</name>
<feature type="transmembrane region" description="Helical" evidence="4">
    <location>
        <begin position="156"/>
        <end position="179"/>
    </location>
</feature>
<feature type="transmembrane region" description="Helical" evidence="4">
    <location>
        <begin position="352"/>
        <end position="373"/>
    </location>
</feature>
<protein>
    <submittedName>
        <fullName evidence="6">MFS transporter</fullName>
    </submittedName>
</protein>
<evidence type="ECO:0000256" key="3">
    <source>
        <dbReference type="ARBA" id="ARBA00023136"/>
    </source>
</evidence>
<dbReference type="Proteomes" id="UP001209317">
    <property type="component" value="Unassembled WGS sequence"/>
</dbReference>
<dbReference type="AlphaFoldDB" id="A0AAE3IN35"/>
<dbReference type="InterPro" id="IPR020846">
    <property type="entry name" value="MFS_dom"/>
</dbReference>
<keyword evidence="7" id="KW-1185">Reference proteome</keyword>
<comment type="caution">
    <text evidence="6">The sequence shown here is derived from an EMBL/GenBank/DDBJ whole genome shotgun (WGS) entry which is preliminary data.</text>
</comment>
<feature type="transmembrane region" description="Helical" evidence="4">
    <location>
        <begin position="68"/>
        <end position="85"/>
    </location>
</feature>
<evidence type="ECO:0000259" key="5">
    <source>
        <dbReference type="PROSITE" id="PS50850"/>
    </source>
</evidence>
<dbReference type="InterPro" id="IPR011701">
    <property type="entry name" value="MFS"/>
</dbReference>
<feature type="transmembrane region" description="Helical" evidence="4">
    <location>
        <begin position="217"/>
        <end position="236"/>
    </location>
</feature>
<dbReference type="InterPro" id="IPR052714">
    <property type="entry name" value="MFS_Exporter"/>
</dbReference>
<sequence>MKSRINKNCTYKSVILQQLYSMKAPLWNKNFIQVSLANFLMACSFNLLMPTIPLYITEQLHVEQTKTGIVLASYAIALMLTRPFSGYLVDVFSKKKILVICFALYTLTFGGYFFATSVLLFVIVRFFHGLWWGGGTVASSTIAVDVLPASRRAEGIGYFGTFNNVAMAVGPFIAIYIYQAYNFHVLLWCAISMGTLGTIAGLFITTRKRKPIEHKKIALQNLFLLNSWPIFLNQLFPTFAWGTIGPFVAQYGKQLSVPNAGIFFIFWAGGIIMSRIFSGKFVDRGYIHTVNIAAMFTVAASFLVFALFHNIIAFCASGLFIGVGYGMMFPAMQTLYINMSRPDQRGTANSTYLLGFDLGLALGMLIGGVITGLLGFSQLYIVSATLCVLGIICYWFISRRVYNKYKMV</sequence>
<dbReference type="PANTHER" id="PTHR23531:SF1">
    <property type="entry name" value="QUINOLENE RESISTANCE PROTEIN NORA"/>
    <property type="match status" value="1"/>
</dbReference>
<dbReference type="GO" id="GO:0022857">
    <property type="term" value="F:transmembrane transporter activity"/>
    <property type="evidence" value="ECO:0007669"/>
    <property type="project" value="InterPro"/>
</dbReference>
<evidence type="ECO:0000256" key="4">
    <source>
        <dbReference type="SAM" id="Phobius"/>
    </source>
</evidence>
<dbReference type="EMBL" id="JAOTPL010000017">
    <property type="protein sequence ID" value="MCU7695028.1"/>
    <property type="molecule type" value="Genomic_DNA"/>
</dbReference>
<dbReference type="CDD" id="cd17489">
    <property type="entry name" value="MFS_YfcJ_like"/>
    <property type="match status" value="1"/>
</dbReference>
<evidence type="ECO:0000313" key="7">
    <source>
        <dbReference type="Proteomes" id="UP001209317"/>
    </source>
</evidence>
<accession>A0AAE3IN35</accession>
<evidence type="ECO:0000256" key="2">
    <source>
        <dbReference type="ARBA" id="ARBA00022989"/>
    </source>
</evidence>
<feature type="transmembrane region" description="Helical" evidence="4">
    <location>
        <begin position="285"/>
        <end position="305"/>
    </location>
</feature>
<feature type="transmembrane region" description="Helical" evidence="4">
    <location>
        <begin position="31"/>
        <end position="56"/>
    </location>
</feature>
<keyword evidence="1 4" id="KW-0812">Transmembrane</keyword>
<evidence type="ECO:0000256" key="1">
    <source>
        <dbReference type="ARBA" id="ARBA00022692"/>
    </source>
</evidence>
<gene>
    <name evidence="6" type="ORF">OD355_10910</name>
</gene>
<dbReference type="PROSITE" id="PS50850">
    <property type="entry name" value="MFS"/>
    <property type="match status" value="1"/>
</dbReference>
<dbReference type="InterPro" id="IPR036259">
    <property type="entry name" value="MFS_trans_sf"/>
</dbReference>
<feature type="domain" description="Major facilitator superfamily (MFS) profile" evidence="5">
    <location>
        <begin position="30"/>
        <end position="402"/>
    </location>
</feature>
<feature type="transmembrane region" description="Helical" evidence="4">
    <location>
        <begin position="97"/>
        <end position="124"/>
    </location>
</feature>
<feature type="transmembrane region" description="Helical" evidence="4">
    <location>
        <begin position="311"/>
        <end position="331"/>
    </location>
</feature>
<dbReference type="PANTHER" id="PTHR23531">
    <property type="entry name" value="QUINOLENE RESISTANCE PROTEIN NORA"/>
    <property type="match status" value="1"/>
</dbReference>
<feature type="transmembrane region" description="Helical" evidence="4">
    <location>
        <begin position="130"/>
        <end position="149"/>
    </location>
</feature>
<keyword evidence="3 4" id="KW-0472">Membrane</keyword>
<dbReference type="Gene3D" id="1.20.1250.20">
    <property type="entry name" value="MFS general substrate transporter like domains"/>
    <property type="match status" value="1"/>
</dbReference>
<reference evidence="6" key="1">
    <citation type="submission" date="2022-10" db="EMBL/GenBank/DDBJ databases">
        <authorList>
            <person name="Kim H.S."/>
            <person name="Kim J.-S."/>
            <person name="Suh M.K."/>
            <person name="Eom M.K."/>
            <person name="Lee J.-S."/>
        </authorList>
    </citation>
    <scope>NUCLEOTIDE SEQUENCE</scope>
    <source>
        <strain evidence="6">LIP-5</strain>
    </source>
</reference>